<comment type="cofactor">
    <cofactor evidence="6">
        <name>[2Fe-2S] cluster</name>
        <dbReference type="ChEBI" id="CHEBI:190135"/>
    </cofactor>
</comment>
<dbReference type="GO" id="GO:0005739">
    <property type="term" value="C:mitochondrion"/>
    <property type="evidence" value="ECO:0007669"/>
    <property type="project" value="TreeGrafter"/>
</dbReference>
<dbReference type="Pfam" id="PF00111">
    <property type="entry name" value="Fer2"/>
    <property type="match status" value="1"/>
</dbReference>
<dbReference type="GO" id="GO:0009055">
    <property type="term" value="F:electron transfer activity"/>
    <property type="evidence" value="ECO:0007669"/>
    <property type="project" value="TreeGrafter"/>
</dbReference>
<sequence>MRTSLFRSALARAVPPVPARRVPASPLVLARPRVLAAARAPVRMFSASAPARHDEIVRPAPGTGIKVTYEDSNGKVIKTIEGNEGDNLLLLAHEHDIDLEGACECSVACSTCHVVVEPKFFDKLPEADDEENDMLDLAFGLEDTSRLGCQVKLAPEIDGIRVKIPSATRNMYVDGSKARTH</sequence>
<dbReference type="InterPro" id="IPR012675">
    <property type="entry name" value="Beta-grasp_dom_sf"/>
</dbReference>
<keyword evidence="5" id="KW-0411">Iron-sulfur</keyword>
<organism evidence="8 9">
    <name type="scientific">Apiotrichum porosum</name>
    <dbReference type="NCBI Taxonomy" id="105984"/>
    <lineage>
        <taxon>Eukaryota</taxon>
        <taxon>Fungi</taxon>
        <taxon>Dikarya</taxon>
        <taxon>Basidiomycota</taxon>
        <taxon>Agaricomycotina</taxon>
        <taxon>Tremellomycetes</taxon>
        <taxon>Trichosporonales</taxon>
        <taxon>Trichosporonaceae</taxon>
        <taxon>Apiotrichum</taxon>
    </lineage>
</organism>
<dbReference type="PROSITE" id="PS00814">
    <property type="entry name" value="ADX"/>
    <property type="match status" value="1"/>
</dbReference>
<evidence type="ECO:0000256" key="6">
    <source>
        <dbReference type="ARBA" id="ARBA00034078"/>
    </source>
</evidence>
<keyword evidence="4" id="KW-0408">Iron</keyword>
<dbReference type="InterPro" id="IPR001055">
    <property type="entry name" value="Adrenodoxin-like"/>
</dbReference>
<keyword evidence="9" id="KW-1185">Reference proteome</keyword>
<keyword evidence="2" id="KW-0001">2Fe-2S</keyword>
<dbReference type="Gene3D" id="3.10.20.30">
    <property type="match status" value="1"/>
</dbReference>
<reference evidence="8 9" key="1">
    <citation type="submission" date="2018-11" db="EMBL/GenBank/DDBJ databases">
        <title>Genome sequence of Apiotrichum porosum DSM 27194.</title>
        <authorList>
            <person name="Aliyu H."/>
            <person name="Gorte O."/>
            <person name="Ochsenreither K."/>
        </authorList>
    </citation>
    <scope>NUCLEOTIDE SEQUENCE [LARGE SCALE GENOMIC DNA]</scope>
    <source>
        <strain evidence="8 9">DSM 27194</strain>
    </source>
</reference>
<dbReference type="RefSeq" id="XP_028474575.1">
    <property type="nucleotide sequence ID" value="XM_028617268.1"/>
</dbReference>
<dbReference type="STRING" id="105984.A0A427XKR7"/>
<comment type="similarity">
    <text evidence="1">Belongs to the adrenodoxin/putidaredoxin family.</text>
</comment>
<evidence type="ECO:0000259" key="7">
    <source>
        <dbReference type="PROSITE" id="PS51085"/>
    </source>
</evidence>
<dbReference type="InterPro" id="IPR036010">
    <property type="entry name" value="2Fe-2S_ferredoxin-like_sf"/>
</dbReference>
<evidence type="ECO:0000256" key="5">
    <source>
        <dbReference type="ARBA" id="ARBA00023014"/>
    </source>
</evidence>
<dbReference type="GO" id="GO:0051537">
    <property type="term" value="F:2 iron, 2 sulfur cluster binding"/>
    <property type="evidence" value="ECO:0007669"/>
    <property type="project" value="UniProtKB-KW"/>
</dbReference>
<dbReference type="CDD" id="cd00207">
    <property type="entry name" value="fer2"/>
    <property type="match status" value="1"/>
</dbReference>
<evidence type="ECO:0000313" key="9">
    <source>
        <dbReference type="Proteomes" id="UP000279236"/>
    </source>
</evidence>
<dbReference type="GO" id="GO:0140647">
    <property type="term" value="P:P450-containing electron transport chain"/>
    <property type="evidence" value="ECO:0007669"/>
    <property type="project" value="InterPro"/>
</dbReference>
<accession>A0A427XKR7</accession>
<protein>
    <recommendedName>
        <fullName evidence="7">2Fe-2S ferredoxin-type domain-containing protein</fullName>
    </recommendedName>
</protein>
<dbReference type="PROSITE" id="PS51085">
    <property type="entry name" value="2FE2S_FER_2"/>
    <property type="match status" value="1"/>
</dbReference>
<evidence type="ECO:0000256" key="4">
    <source>
        <dbReference type="ARBA" id="ARBA00023004"/>
    </source>
</evidence>
<feature type="domain" description="2Fe-2S ferredoxin-type" evidence="7">
    <location>
        <begin position="65"/>
        <end position="168"/>
    </location>
</feature>
<name>A0A427XKR7_9TREE</name>
<evidence type="ECO:0000256" key="3">
    <source>
        <dbReference type="ARBA" id="ARBA00022723"/>
    </source>
</evidence>
<comment type="caution">
    <text evidence="8">The sequence shown here is derived from an EMBL/GenBank/DDBJ whole genome shotgun (WGS) entry which is preliminary data.</text>
</comment>
<dbReference type="PANTHER" id="PTHR23426">
    <property type="entry name" value="FERREDOXIN/ADRENODOXIN"/>
    <property type="match status" value="1"/>
</dbReference>
<dbReference type="AlphaFoldDB" id="A0A427XKR7"/>
<dbReference type="PRINTS" id="PR00355">
    <property type="entry name" value="ADRENODOXIN"/>
</dbReference>
<dbReference type="InterPro" id="IPR018298">
    <property type="entry name" value="Adrenodoxin_Fe-S_BS"/>
</dbReference>
<dbReference type="GeneID" id="39586018"/>
<dbReference type="GO" id="GO:0046872">
    <property type="term" value="F:metal ion binding"/>
    <property type="evidence" value="ECO:0007669"/>
    <property type="project" value="UniProtKB-KW"/>
</dbReference>
<evidence type="ECO:0000313" key="8">
    <source>
        <dbReference type="EMBL" id="RSH79428.1"/>
    </source>
</evidence>
<evidence type="ECO:0000256" key="2">
    <source>
        <dbReference type="ARBA" id="ARBA00022714"/>
    </source>
</evidence>
<dbReference type="PANTHER" id="PTHR23426:SF65">
    <property type="entry name" value="FERREDOXIN-2, MITOCHONDRIAL"/>
    <property type="match status" value="1"/>
</dbReference>
<dbReference type="EMBL" id="RSCE01000010">
    <property type="protein sequence ID" value="RSH79428.1"/>
    <property type="molecule type" value="Genomic_DNA"/>
</dbReference>
<dbReference type="OrthoDB" id="268593at2759"/>
<dbReference type="InterPro" id="IPR001041">
    <property type="entry name" value="2Fe-2S_ferredoxin-type"/>
</dbReference>
<gene>
    <name evidence="8" type="ORF">EHS24_001475</name>
</gene>
<dbReference type="Proteomes" id="UP000279236">
    <property type="component" value="Unassembled WGS sequence"/>
</dbReference>
<evidence type="ECO:0000256" key="1">
    <source>
        <dbReference type="ARBA" id="ARBA00010914"/>
    </source>
</evidence>
<keyword evidence="3" id="KW-0479">Metal-binding</keyword>
<dbReference type="SUPFAM" id="SSF54292">
    <property type="entry name" value="2Fe-2S ferredoxin-like"/>
    <property type="match status" value="1"/>
</dbReference>
<proteinExistence type="inferred from homology"/>